<evidence type="ECO:0000259" key="4">
    <source>
        <dbReference type="Pfam" id="PF03081"/>
    </source>
</evidence>
<evidence type="ECO:0000256" key="3">
    <source>
        <dbReference type="RuleBase" id="RU365026"/>
    </source>
</evidence>
<dbReference type="Proteomes" id="UP001210211">
    <property type="component" value="Unassembled WGS sequence"/>
</dbReference>
<protein>
    <recommendedName>
        <fullName evidence="3">Exocyst subunit Exo70 family protein</fullName>
    </recommendedName>
</protein>
<keyword evidence="6" id="KW-1185">Reference proteome</keyword>
<dbReference type="GO" id="GO:0015031">
    <property type="term" value="P:protein transport"/>
    <property type="evidence" value="ECO:0007669"/>
    <property type="project" value="UniProtKB-KW"/>
</dbReference>
<evidence type="ECO:0000313" key="5">
    <source>
        <dbReference type="EMBL" id="KAJ3684007.1"/>
    </source>
</evidence>
<dbReference type="EMBL" id="JAMRDG010000002">
    <property type="protein sequence ID" value="KAJ3684007.1"/>
    <property type="molecule type" value="Genomic_DNA"/>
</dbReference>
<dbReference type="InterPro" id="IPR016159">
    <property type="entry name" value="Cullin_repeat-like_dom_sf"/>
</dbReference>
<name>A0AAD5Z1H0_9POAL</name>
<dbReference type="GO" id="GO:0005546">
    <property type="term" value="F:phosphatidylinositol-4,5-bisphosphate binding"/>
    <property type="evidence" value="ECO:0007669"/>
    <property type="project" value="InterPro"/>
</dbReference>
<organism evidence="5 6">
    <name type="scientific">Rhynchospora tenuis</name>
    <dbReference type="NCBI Taxonomy" id="198213"/>
    <lineage>
        <taxon>Eukaryota</taxon>
        <taxon>Viridiplantae</taxon>
        <taxon>Streptophyta</taxon>
        <taxon>Embryophyta</taxon>
        <taxon>Tracheophyta</taxon>
        <taxon>Spermatophyta</taxon>
        <taxon>Magnoliopsida</taxon>
        <taxon>Liliopsida</taxon>
        <taxon>Poales</taxon>
        <taxon>Cyperaceae</taxon>
        <taxon>Cyperoideae</taxon>
        <taxon>Rhynchosporeae</taxon>
        <taxon>Rhynchospora</taxon>
    </lineage>
</organism>
<comment type="similarity">
    <text evidence="1 3">Belongs to the EXO70 family.</text>
</comment>
<keyword evidence="3" id="KW-0653">Protein transport</keyword>
<dbReference type="GO" id="GO:0000145">
    <property type="term" value="C:exocyst"/>
    <property type="evidence" value="ECO:0007669"/>
    <property type="project" value="InterPro"/>
</dbReference>
<evidence type="ECO:0000256" key="1">
    <source>
        <dbReference type="ARBA" id="ARBA00006756"/>
    </source>
</evidence>
<dbReference type="PANTHER" id="PTHR12542:SF17">
    <property type="entry name" value="EXOCYST SUBUNIT EXO70 FAMILY PROTEIN"/>
    <property type="match status" value="1"/>
</dbReference>
<comment type="caution">
    <text evidence="5">The sequence shown here is derived from an EMBL/GenBank/DDBJ whole genome shotgun (WGS) entry which is preliminary data.</text>
</comment>
<dbReference type="Gene3D" id="1.20.1280.170">
    <property type="entry name" value="Exocyst complex component Exo70"/>
    <property type="match status" value="1"/>
</dbReference>
<keyword evidence="3" id="KW-0268">Exocytosis</keyword>
<evidence type="ECO:0000313" key="6">
    <source>
        <dbReference type="Proteomes" id="UP001210211"/>
    </source>
</evidence>
<gene>
    <name evidence="5" type="ORF">LUZ61_013171</name>
</gene>
<sequence>MAAKTLRSLLAQPSSFRTGTASDPKAHHHLQSLSISQSISTVRSALSHWDPRSSDSLSPSFLQATSHLHSHLLCLSASHASHHHHHNSTSELVTIHALLESAMQHLKESLKYHLFHISSSLDSHSDNITAARSIAQTMLSTGYGDECVSTYQSMRRSTLKSQMVHLRFDQSAHQPKFIRKLRWEALNDQIKSWRDIAPVVVQSLCSDEHRLCHQIFAASPESVPDLIFSTITCDVALSFLTFPETVSVHLKPSPEKLFRLLDMYVALSDLLPDIEIIFGSESASSVRSQVISSLGKLSKAIKAVISEFELAIQKDPLNSSGVPGGAIHPLTRYVMNYLAYLSDFEHSLHEILVDLPPNCNSSFFDLTNLQDESILSVTIAWILFVLLCKIDSKAETYSDVALSYLFLSNNLQYIIGKVESCHLKKILGDEWVNEHNLKARRFVEGHVRSGWAHMSEMLSVENENGDVERLRMFQLAFDRAMEERKDWVIADVAMRDEVRLMVEAMLVPVYRRWYRSHKDFVAVRFSPEDVKKKVERFYEDSNLISGYGSSENIPIGFMFHID</sequence>
<comment type="function">
    <text evidence="3">Component of the exocyst complex.</text>
</comment>
<proteinExistence type="inferred from homology"/>
<evidence type="ECO:0000256" key="2">
    <source>
        <dbReference type="ARBA" id="ARBA00022448"/>
    </source>
</evidence>
<reference evidence="5 6" key="1">
    <citation type="journal article" date="2022" name="Cell">
        <title>Repeat-based holocentromeres influence genome architecture and karyotype evolution.</title>
        <authorList>
            <person name="Hofstatter P.G."/>
            <person name="Thangavel G."/>
            <person name="Lux T."/>
            <person name="Neumann P."/>
            <person name="Vondrak T."/>
            <person name="Novak P."/>
            <person name="Zhang M."/>
            <person name="Costa L."/>
            <person name="Castellani M."/>
            <person name="Scott A."/>
            <person name="Toegelov H."/>
            <person name="Fuchs J."/>
            <person name="Mata-Sucre Y."/>
            <person name="Dias Y."/>
            <person name="Vanzela A.L.L."/>
            <person name="Huettel B."/>
            <person name="Almeida C.C.S."/>
            <person name="Simkova H."/>
            <person name="Souza G."/>
            <person name="Pedrosa-Harand A."/>
            <person name="Macas J."/>
            <person name="Mayer K.F.X."/>
            <person name="Houben A."/>
            <person name="Marques A."/>
        </authorList>
    </citation>
    <scope>NUCLEOTIDE SEQUENCE [LARGE SCALE GENOMIC DNA]</scope>
    <source>
        <strain evidence="5">RhyTen1mFocal</strain>
    </source>
</reference>
<dbReference type="Pfam" id="PF03081">
    <property type="entry name" value="Exo70_C"/>
    <property type="match status" value="1"/>
</dbReference>
<dbReference type="InterPro" id="IPR046364">
    <property type="entry name" value="Exo70_C"/>
</dbReference>
<dbReference type="GO" id="GO:0006887">
    <property type="term" value="P:exocytosis"/>
    <property type="evidence" value="ECO:0007669"/>
    <property type="project" value="UniProtKB-KW"/>
</dbReference>
<dbReference type="InterPro" id="IPR004140">
    <property type="entry name" value="Exo70"/>
</dbReference>
<dbReference type="SUPFAM" id="SSF74788">
    <property type="entry name" value="Cullin repeat-like"/>
    <property type="match status" value="1"/>
</dbReference>
<feature type="domain" description="Exocyst complex subunit Exo70 C-terminal" evidence="4">
    <location>
        <begin position="192"/>
        <end position="534"/>
    </location>
</feature>
<keyword evidence="2 3" id="KW-0813">Transport</keyword>
<accession>A0AAD5Z1H0</accession>
<dbReference type="AlphaFoldDB" id="A0AAD5Z1H0"/>
<dbReference type="PANTHER" id="PTHR12542">
    <property type="entry name" value="EXOCYST COMPLEX PROTEIN EXO70"/>
    <property type="match status" value="1"/>
</dbReference>